<reference evidence="1" key="1">
    <citation type="journal article" date="2014" name="Front. Microbiol.">
        <title>High frequency of phylogenetically diverse reductive dehalogenase-homologous genes in deep subseafloor sedimentary metagenomes.</title>
        <authorList>
            <person name="Kawai M."/>
            <person name="Futagami T."/>
            <person name="Toyoda A."/>
            <person name="Takaki Y."/>
            <person name="Nishi S."/>
            <person name="Hori S."/>
            <person name="Arai W."/>
            <person name="Tsubouchi T."/>
            <person name="Morono Y."/>
            <person name="Uchiyama I."/>
            <person name="Ito T."/>
            <person name="Fujiyama A."/>
            <person name="Inagaki F."/>
            <person name="Takami H."/>
        </authorList>
    </citation>
    <scope>NUCLEOTIDE SEQUENCE</scope>
    <source>
        <strain evidence="1">Expedition CK06-06</strain>
    </source>
</reference>
<evidence type="ECO:0000313" key="1">
    <source>
        <dbReference type="EMBL" id="GAI73269.1"/>
    </source>
</evidence>
<proteinExistence type="predicted"/>
<accession>X1SZL2</accession>
<protein>
    <submittedName>
        <fullName evidence="1">Uncharacterized protein</fullName>
    </submittedName>
</protein>
<dbReference type="AlphaFoldDB" id="X1SZL2"/>
<sequence>MLIVNHIIKLYNRYNNSTLDENTLNEVNSDKHGLILKRFVESGINLTPLMLDFISSLNDPLGFSDRIIREVSFIPKFNGHLTKHILNT</sequence>
<organism evidence="1">
    <name type="scientific">marine sediment metagenome</name>
    <dbReference type="NCBI Taxonomy" id="412755"/>
    <lineage>
        <taxon>unclassified sequences</taxon>
        <taxon>metagenomes</taxon>
        <taxon>ecological metagenomes</taxon>
    </lineage>
</organism>
<dbReference type="EMBL" id="BARW01014084">
    <property type="protein sequence ID" value="GAI73269.1"/>
    <property type="molecule type" value="Genomic_DNA"/>
</dbReference>
<name>X1SZL2_9ZZZZ</name>
<comment type="caution">
    <text evidence="1">The sequence shown here is derived from an EMBL/GenBank/DDBJ whole genome shotgun (WGS) entry which is preliminary data.</text>
</comment>
<feature type="non-terminal residue" evidence="1">
    <location>
        <position position="88"/>
    </location>
</feature>
<gene>
    <name evidence="1" type="ORF">S12H4_25273</name>
</gene>